<comment type="caution">
    <text evidence="1">The sequence shown here is derived from an EMBL/GenBank/DDBJ whole genome shotgun (WGS) entry which is preliminary data.</text>
</comment>
<name>A0ABP8JD88_9MICO</name>
<dbReference type="RefSeq" id="WP_246196716.1">
    <property type="nucleotide sequence ID" value="NZ_BAABFX010000009.1"/>
</dbReference>
<accession>A0ABP8JD88</accession>
<dbReference type="Gene3D" id="3.40.50.1000">
    <property type="entry name" value="HAD superfamily/HAD-like"/>
    <property type="match status" value="2"/>
</dbReference>
<dbReference type="PANTHER" id="PTHR19288">
    <property type="entry name" value="4-NITROPHENYLPHOSPHATASE-RELATED"/>
    <property type="match status" value="1"/>
</dbReference>
<organism evidence="1 2">
    <name type="scientific">Ornithinibacter aureus</name>
    <dbReference type="NCBI Taxonomy" id="622664"/>
    <lineage>
        <taxon>Bacteria</taxon>
        <taxon>Bacillati</taxon>
        <taxon>Actinomycetota</taxon>
        <taxon>Actinomycetes</taxon>
        <taxon>Micrococcales</taxon>
        <taxon>Intrasporangiaceae</taxon>
        <taxon>Ornithinibacter</taxon>
    </lineage>
</organism>
<dbReference type="EMBL" id="BAABFX010000009">
    <property type="protein sequence ID" value="GAA4389026.1"/>
    <property type="molecule type" value="Genomic_DNA"/>
</dbReference>
<dbReference type="NCBIfam" id="TIGR01460">
    <property type="entry name" value="HAD-SF-IIA"/>
    <property type="match status" value="1"/>
</dbReference>
<dbReference type="InterPro" id="IPR036412">
    <property type="entry name" value="HAD-like_sf"/>
</dbReference>
<evidence type="ECO:0000313" key="2">
    <source>
        <dbReference type="Proteomes" id="UP001500390"/>
    </source>
</evidence>
<proteinExistence type="predicted"/>
<dbReference type="PANTHER" id="PTHR19288:SF95">
    <property type="entry name" value="D-GLYCEROL 3-PHOSPHATE PHOSPHATASE"/>
    <property type="match status" value="1"/>
</dbReference>
<dbReference type="Pfam" id="PF13344">
    <property type="entry name" value="Hydrolase_6"/>
    <property type="match status" value="1"/>
</dbReference>
<gene>
    <name evidence="1" type="ORF">GCM10023153_04900</name>
</gene>
<dbReference type="Proteomes" id="UP001500390">
    <property type="component" value="Unassembled WGS sequence"/>
</dbReference>
<dbReference type="InterPro" id="IPR006357">
    <property type="entry name" value="HAD-SF_hydro_IIA"/>
</dbReference>
<keyword evidence="2" id="KW-1185">Reference proteome</keyword>
<keyword evidence="1" id="KW-0378">Hydrolase</keyword>
<dbReference type="Pfam" id="PF13242">
    <property type="entry name" value="Hydrolase_like"/>
    <property type="match status" value="1"/>
</dbReference>
<evidence type="ECO:0000313" key="1">
    <source>
        <dbReference type="EMBL" id="GAA4389026.1"/>
    </source>
</evidence>
<dbReference type="SUPFAM" id="SSF56784">
    <property type="entry name" value="HAD-like"/>
    <property type="match status" value="1"/>
</dbReference>
<sequence length="317" mass="31803">MSPPQTLAGRYAAIVCDLDGVVYRGPAAVPHAIEALSNSTLPVIYATNNASRTPEDVAAHLRNLGLPCAPGDVATSSQAGAGLVADNVPPGSGVLAVGGPGVSAALVEVGLAPVGPAEAAEHDVVAVLQGYGAGVTASDLAEVAYAVQAGATWVATNTDATLPTDRGVAPGNGSLIAAVQRAVGHTPDVVAGKPSAPLYLMCADRLAVAAERVLAVGDRLDTDIEGAVAAGMDSLLVLTGVDDLAACLEAPPHRRPTWVAPDLRALNVDPDTEGDWLHALSRAVVAVHRARDAGSPASDIAALSESAESVLAAVRFR</sequence>
<dbReference type="GO" id="GO:0016787">
    <property type="term" value="F:hydrolase activity"/>
    <property type="evidence" value="ECO:0007669"/>
    <property type="project" value="UniProtKB-KW"/>
</dbReference>
<protein>
    <submittedName>
        <fullName evidence="1">HAD-IIA family hydrolase</fullName>
    </submittedName>
</protein>
<reference evidence="2" key="1">
    <citation type="journal article" date="2019" name="Int. J. Syst. Evol. Microbiol.">
        <title>The Global Catalogue of Microorganisms (GCM) 10K type strain sequencing project: providing services to taxonomists for standard genome sequencing and annotation.</title>
        <authorList>
            <consortium name="The Broad Institute Genomics Platform"/>
            <consortium name="The Broad Institute Genome Sequencing Center for Infectious Disease"/>
            <person name="Wu L."/>
            <person name="Ma J."/>
        </authorList>
    </citation>
    <scope>NUCLEOTIDE SEQUENCE [LARGE SCALE GENOMIC DNA]</scope>
    <source>
        <strain evidence="2">JCM 17738</strain>
    </source>
</reference>
<dbReference type="InterPro" id="IPR023214">
    <property type="entry name" value="HAD_sf"/>
</dbReference>